<dbReference type="RefSeq" id="WP_280628947.1">
    <property type="nucleotide sequence ID" value="NZ_CP123498.1"/>
</dbReference>
<reference evidence="1" key="1">
    <citation type="submission" date="2023-04" db="EMBL/GenBank/DDBJ databases">
        <title>Genome dynamics across the evolutionary transition to endosymbiosis.</title>
        <authorList>
            <person name="Siozios S."/>
            <person name="Nadal-Jimenez P."/>
            <person name="Azagi T."/>
            <person name="Sprong H."/>
            <person name="Frost C.L."/>
            <person name="Parratt S.R."/>
            <person name="Taylor G."/>
            <person name="Brettell L."/>
            <person name="Lew K.C."/>
            <person name="Croft L."/>
            <person name="King K.C."/>
            <person name="Brockhurst M.A."/>
            <person name="Hypsa V."/>
            <person name="Novakova E."/>
            <person name="Darby A.C."/>
            <person name="Hurst G.D.D."/>
        </authorList>
    </citation>
    <scope>NUCLEOTIDE SEQUENCE</scope>
    <source>
        <strain evidence="1">AIh</strain>
    </source>
</reference>
<gene>
    <name evidence="1" type="ORF">QE207_13890</name>
</gene>
<proteinExistence type="predicted"/>
<evidence type="ECO:0000313" key="1">
    <source>
        <dbReference type="EMBL" id="WGL94774.1"/>
    </source>
</evidence>
<dbReference type="EMBL" id="CP123498">
    <property type="protein sequence ID" value="WGL94774.1"/>
    <property type="molecule type" value="Genomic_DNA"/>
</dbReference>
<dbReference type="Proteomes" id="UP001177597">
    <property type="component" value="Chromosome"/>
</dbReference>
<evidence type="ECO:0000313" key="2">
    <source>
        <dbReference type="Proteomes" id="UP001177597"/>
    </source>
</evidence>
<sequence length="373" mass="43146">MPNPSCISKASLTANFSQPIDPTNYPEDTSNVYVSKILKVSNSNKDSIAGIVYPKQPNIVVNHRIDSNIDKSDTVSLSERIYEAKIKMPDQKTAIVMSFDRQLDRLEKSSQLILNRCMEIFKKHSFNQLNKKQKEYLYIFIALNNFILTSNLVKNNKKKIYEEFNDFFKKVVDYKCDITILNGTTTSYVKDALKFQKMAKYLLTRYSETINKNGLSFADYIKELALTELYAHFKQYGIEHRIIDSEIENGQLFSAGFNIFYDKRMLTINNEADILMRFNNIVNCEFIAFNSLNFSNKYGIEAAAASDITQNHHNDNFCTQSIENNKGIFQQLSDEASAPLETLATNFQNVKYIMGWKPEYRLEFQPEYNPQNT</sequence>
<protein>
    <submittedName>
        <fullName evidence="1">Uncharacterized protein</fullName>
    </submittedName>
</protein>
<dbReference type="AlphaFoldDB" id="A0AA95GEV0"/>
<accession>A0AA95GEV0</accession>
<name>A0AA95GEV0_9GAMM</name>
<organism evidence="1 2">
    <name type="scientific">Arsenophonus nasoniae</name>
    <name type="common">son-killer infecting Nasonia vitripennis</name>
    <dbReference type="NCBI Taxonomy" id="638"/>
    <lineage>
        <taxon>Bacteria</taxon>
        <taxon>Pseudomonadati</taxon>
        <taxon>Pseudomonadota</taxon>
        <taxon>Gammaproteobacteria</taxon>
        <taxon>Enterobacterales</taxon>
        <taxon>Morganellaceae</taxon>
        <taxon>Arsenophonus</taxon>
    </lineage>
</organism>